<dbReference type="GO" id="GO:0019901">
    <property type="term" value="F:protein kinase binding"/>
    <property type="evidence" value="ECO:0007669"/>
    <property type="project" value="TreeGrafter"/>
</dbReference>
<dbReference type="EMBL" id="JANBOI010000540">
    <property type="protein sequence ID" value="KAJ1729866.1"/>
    <property type="molecule type" value="Genomic_DNA"/>
</dbReference>
<comment type="caution">
    <text evidence="4">The sequence shown here is derived from an EMBL/GenBank/DDBJ whole genome shotgun (WGS) entry which is preliminary data.</text>
</comment>
<evidence type="ECO:0000313" key="4">
    <source>
        <dbReference type="EMBL" id="KAJ1729866.1"/>
    </source>
</evidence>
<protein>
    <recommendedName>
        <fullName evidence="2">Autophagy-related protein 101</fullName>
    </recommendedName>
</protein>
<evidence type="ECO:0000313" key="5">
    <source>
        <dbReference type="Proteomes" id="UP001143981"/>
    </source>
</evidence>
<dbReference type="GO" id="GO:0000045">
    <property type="term" value="P:autophagosome assembly"/>
    <property type="evidence" value="ECO:0007669"/>
    <property type="project" value="TreeGrafter"/>
</dbReference>
<evidence type="ECO:0000256" key="3">
    <source>
        <dbReference type="ARBA" id="ARBA00023006"/>
    </source>
</evidence>
<name>A0A9W7Y6S8_9FUNG</name>
<dbReference type="Pfam" id="PF07855">
    <property type="entry name" value="ATG101"/>
    <property type="match status" value="1"/>
</dbReference>
<accession>A0A9W7Y6S8</accession>
<dbReference type="Proteomes" id="UP001143981">
    <property type="component" value="Unassembled WGS sequence"/>
</dbReference>
<dbReference type="PANTHER" id="PTHR13292">
    <property type="entry name" value="AUTOPHAGY-RELATED PROTEIN 101"/>
    <property type="match status" value="1"/>
</dbReference>
<evidence type="ECO:0000256" key="1">
    <source>
        <dbReference type="ARBA" id="ARBA00007130"/>
    </source>
</evidence>
<organism evidence="4 5">
    <name type="scientific">Coemansia biformis</name>
    <dbReference type="NCBI Taxonomy" id="1286918"/>
    <lineage>
        <taxon>Eukaryota</taxon>
        <taxon>Fungi</taxon>
        <taxon>Fungi incertae sedis</taxon>
        <taxon>Zoopagomycota</taxon>
        <taxon>Kickxellomycotina</taxon>
        <taxon>Kickxellomycetes</taxon>
        <taxon>Kickxellales</taxon>
        <taxon>Kickxellaceae</taxon>
        <taxon>Coemansia</taxon>
    </lineage>
</organism>
<dbReference type="InterPro" id="IPR012445">
    <property type="entry name" value="ATG101"/>
</dbReference>
<proteinExistence type="inferred from homology"/>
<reference evidence="4" key="1">
    <citation type="submission" date="2022-07" db="EMBL/GenBank/DDBJ databases">
        <title>Phylogenomic reconstructions and comparative analyses of Kickxellomycotina fungi.</title>
        <authorList>
            <person name="Reynolds N.K."/>
            <person name="Stajich J.E."/>
            <person name="Barry K."/>
            <person name="Grigoriev I.V."/>
            <person name="Crous P."/>
            <person name="Smith M.E."/>
        </authorList>
    </citation>
    <scope>NUCLEOTIDE SEQUENCE</scope>
    <source>
        <strain evidence="4">BCRC 34381</strain>
    </source>
</reference>
<dbReference type="AlphaFoldDB" id="A0A9W7Y6S8"/>
<dbReference type="OrthoDB" id="10259639at2759"/>
<keyword evidence="5" id="KW-1185">Reference proteome</keyword>
<dbReference type="GO" id="GO:1990316">
    <property type="term" value="C:Atg1/ULK1 kinase complex"/>
    <property type="evidence" value="ECO:0007669"/>
    <property type="project" value="TreeGrafter"/>
</dbReference>
<dbReference type="PANTHER" id="PTHR13292:SF0">
    <property type="entry name" value="AUTOPHAGY-RELATED PROTEIN 101"/>
    <property type="match status" value="1"/>
</dbReference>
<evidence type="ECO:0000256" key="2">
    <source>
        <dbReference type="ARBA" id="ARBA00018874"/>
    </source>
</evidence>
<comment type="similarity">
    <text evidence="1">Belongs to the ATG101 family.</text>
</comment>
<gene>
    <name evidence="4" type="ORF">LPJ61_003314</name>
</gene>
<keyword evidence="3" id="KW-0072">Autophagy</keyword>
<dbReference type="GO" id="GO:0000407">
    <property type="term" value="C:phagophore assembly site"/>
    <property type="evidence" value="ECO:0007669"/>
    <property type="project" value="TreeGrafter"/>
</dbReference>
<sequence>MDRKVVTQTLELERSFVEPVVKAVLHTILFHRCFGNISPRENRILKSVTYASVDCADMLAAVDDKVDELMQNLSSTAASRSQISLYFTETKPRKAWFTKSEEEVCWEEWVITIQSKVCRTERELNQLLDSAEDQAKRAIFAVIQEMDRNKDHIPLIASSQSNPFPHHIVVAPATGLWSSMIKRAMRPGIP</sequence>